<keyword evidence="3 6" id="KW-0812">Transmembrane</keyword>
<evidence type="ECO:0000313" key="8">
    <source>
        <dbReference type="Proteomes" id="UP000562124"/>
    </source>
</evidence>
<feature type="transmembrane region" description="Helical" evidence="6">
    <location>
        <begin position="323"/>
        <end position="342"/>
    </location>
</feature>
<keyword evidence="2" id="KW-1003">Cell membrane</keyword>
<reference evidence="7 8" key="1">
    <citation type="submission" date="2020-04" db="EMBL/GenBank/DDBJ databases">
        <title>Sequencing and Assembly of C. fimi.</title>
        <authorList>
            <person name="Ramsey A.R."/>
        </authorList>
    </citation>
    <scope>NUCLEOTIDE SEQUENCE [LARGE SCALE GENOMIC DNA]</scope>
    <source>
        <strain evidence="7 8">SB</strain>
    </source>
</reference>
<feature type="transmembrane region" description="Helical" evidence="6">
    <location>
        <begin position="26"/>
        <end position="45"/>
    </location>
</feature>
<dbReference type="CDD" id="cd06579">
    <property type="entry name" value="TM_PBP1_transp_AraH_like"/>
    <property type="match status" value="1"/>
</dbReference>
<evidence type="ECO:0000256" key="4">
    <source>
        <dbReference type="ARBA" id="ARBA00022989"/>
    </source>
</evidence>
<proteinExistence type="predicted"/>
<evidence type="ECO:0000256" key="5">
    <source>
        <dbReference type="ARBA" id="ARBA00023136"/>
    </source>
</evidence>
<sequence length="350" mass="34808">MTTTAPAKNQTRHPAVSAATFTGISTTWYVVAAVVTLIIAFTIAGPEARFVSLTNLQAIGRNSAGLMLLGVGLAFVLGAGHIDLSVAANLVLSSVVSAKTVLAVSGGSAAAAAGEYANGGLAIAAGLAAGIVTGCLVGMFNGLLVTRLRINSFVVTLGTMGIATGLAQVVTGGANVPYLPPVLQSAIGMRAVLGVPVPLLIAVLVGLVGAAVLAWTAFGRHTLAVGSSASGARRAGVRVELTTTGVFVISGLMAGIAGFLDITRFGTTAIAGHETSMLAALSAVIIGGTSLFGGRASISGAMVATFIPTVLLAGFVMVGVGSFYQNIAIGLVLITAVWIDGIRRGQLAPR</sequence>
<protein>
    <submittedName>
        <fullName evidence="7">ABC transporter permease</fullName>
    </submittedName>
</protein>
<dbReference type="Pfam" id="PF02653">
    <property type="entry name" value="BPD_transp_2"/>
    <property type="match status" value="1"/>
</dbReference>
<dbReference type="GO" id="GO:0022857">
    <property type="term" value="F:transmembrane transporter activity"/>
    <property type="evidence" value="ECO:0007669"/>
    <property type="project" value="InterPro"/>
</dbReference>
<feature type="transmembrane region" description="Helical" evidence="6">
    <location>
        <begin position="191"/>
        <end position="218"/>
    </location>
</feature>
<dbReference type="GO" id="GO:0005886">
    <property type="term" value="C:plasma membrane"/>
    <property type="evidence" value="ECO:0007669"/>
    <property type="project" value="UniProtKB-SubCell"/>
</dbReference>
<feature type="transmembrane region" description="Helical" evidence="6">
    <location>
        <begin position="152"/>
        <end position="171"/>
    </location>
</feature>
<dbReference type="EMBL" id="JABCJJ010000003">
    <property type="protein sequence ID" value="NMR19207.1"/>
    <property type="molecule type" value="Genomic_DNA"/>
</dbReference>
<gene>
    <name evidence="7" type="ORF">HIR71_03070</name>
</gene>
<evidence type="ECO:0000256" key="3">
    <source>
        <dbReference type="ARBA" id="ARBA00022692"/>
    </source>
</evidence>
<evidence type="ECO:0000256" key="1">
    <source>
        <dbReference type="ARBA" id="ARBA00004651"/>
    </source>
</evidence>
<dbReference type="RefSeq" id="WP_169323330.1">
    <property type="nucleotide sequence ID" value="NZ_JABCJJ010000003.1"/>
</dbReference>
<name>A0A7Y0LYR7_CELFI</name>
<evidence type="ECO:0000313" key="7">
    <source>
        <dbReference type="EMBL" id="NMR19207.1"/>
    </source>
</evidence>
<evidence type="ECO:0000256" key="2">
    <source>
        <dbReference type="ARBA" id="ARBA00022475"/>
    </source>
</evidence>
<comment type="subcellular location">
    <subcellularLocation>
        <location evidence="1">Cell membrane</location>
        <topology evidence="1">Multi-pass membrane protein</topology>
    </subcellularLocation>
</comment>
<keyword evidence="4 6" id="KW-1133">Transmembrane helix</keyword>
<dbReference type="AlphaFoldDB" id="A0A7Y0LYR7"/>
<accession>A0A7Y0LYR7</accession>
<keyword evidence="5 6" id="KW-0472">Membrane</keyword>
<dbReference type="InterPro" id="IPR001851">
    <property type="entry name" value="ABC_transp_permease"/>
</dbReference>
<feature type="transmembrane region" description="Helical" evidence="6">
    <location>
        <begin position="239"/>
        <end position="259"/>
    </location>
</feature>
<feature type="transmembrane region" description="Helical" evidence="6">
    <location>
        <begin position="116"/>
        <end position="140"/>
    </location>
</feature>
<evidence type="ECO:0000256" key="6">
    <source>
        <dbReference type="SAM" id="Phobius"/>
    </source>
</evidence>
<dbReference type="PANTHER" id="PTHR32196:SF72">
    <property type="entry name" value="RIBOSE IMPORT PERMEASE PROTEIN RBSC"/>
    <property type="match status" value="1"/>
</dbReference>
<dbReference type="Proteomes" id="UP000562124">
    <property type="component" value="Unassembled WGS sequence"/>
</dbReference>
<feature type="transmembrane region" description="Helical" evidence="6">
    <location>
        <begin position="298"/>
        <end position="317"/>
    </location>
</feature>
<keyword evidence="8" id="KW-1185">Reference proteome</keyword>
<comment type="caution">
    <text evidence="7">The sequence shown here is derived from an EMBL/GenBank/DDBJ whole genome shotgun (WGS) entry which is preliminary data.</text>
</comment>
<organism evidence="7 8">
    <name type="scientific">Cellulomonas fimi</name>
    <dbReference type="NCBI Taxonomy" id="1708"/>
    <lineage>
        <taxon>Bacteria</taxon>
        <taxon>Bacillati</taxon>
        <taxon>Actinomycetota</taxon>
        <taxon>Actinomycetes</taxon>
        <taxon>Micrococcales</taxon>
        <taxon>Cellulomonadaceae</taxon>
        <taxon>Cellulomonas</taxon>
    </lineage>
</organism>
<feature type="transmembrane region" description="Helical" evidence="6">
    <location>
        <begin position="66"/>
        <end position="96"/>
    </location>
</feature>
<dbReference type="PANTHER" id="PTHR32196">
    <property type="entry name" value="ABC TRANSPORTER PERMEASE PROTEIN YPHD-RELATED-RELATED"/>
    <property type="match status" value="1"/>
</dbReference>